<organism evidence="1 2">
    <name type="scientific">Grifola frondosa</name>
    <name type="common">Maitake</name>
    <name type="synonym">Polyporus frondosus</name>
    <dbReference type="NCBI Taxonomy" id="5627"/>
    <lineage>
        <taxon>Eukaryota</taxon>
        <taxon>Fungi</taxon>
        <taxon>Dikarya</taxon>
        <taxon>Basidiomycota</taxon>
        <taxon>Agaricomycotina</taxon>
        <taxon>Agaricomycetes</taxon>
        <taxon>Polyporales</taxon>
        <taxon>Grifolaceae</taxon>
        <taxon>Grifola</taxon>
    </lineage>
</organism>
<dbReference type="AlphaFoldDB" id="A0A1C7LQQ8"/>
<sequence length="78" mass="8580">MAAEPANYISLRAVVEQKTPFTVLRELSAELLDTVPRIDETAAGDHELAAVSRGFIQGYVEFHVRTPHYRLGELGVGV</sequence>
<protein>
    <submittedName>
        <fullName evidence="1">Uncharacterized protein</fullName>
    </submittedName>
</protein>
<reference evidence="1 2" key="1">
    <citation type="submission" date="2016-03" db="EMBL/GenBank/DDBJ databases">
        <title>Whole genome sequencing of Grifola frondosa 9006-11.</title>
        <authorList>
            <person name="Min B."/>
            <person name="Park H."/>
            <person name="Kim J.-G."/>
            <person name="Cho H."/>
            <person name="Oh Y.-L."/>
            <person name="Kong W.-S."/>
            <person name="Choi I.-G."/>
        </authorList>
    </citation>
    <scope>NUCLEOTIDE SEQUENCE [LARGE SCALE GENOMIC DNA]</scope>
    <source>
        <strain evidence="1 2">9006-11</strain>
    </source>
</reference>
<comment type="caution">
    <text evidence="1">The sequence shown here is derived from an EMBL/GenBank/DDBJ whole genome shotgun (WGS) entry which is preliminary data.</text>
</comment>
<evidence type="ECO:0000313" key="1">
    <source>
        <dbReference type="EMBL" id="OBZ66958.1"/>
    </source>
</evidence>
<proteinExistence type="predicted"/>
<accession>A0A1C7LQQ8</accession>
<name>A0A1C7LQQ8_GRIFR</name>
<keyword evidence="2" id="KW-1185">Reference proteome</keyword>
<dbReference type="EMBL" id="LUGG01000027">
    <property type="protein sequence ID" value="OBZ66958.1"/>
    <property type="molecule type" value="Genomic_DNA"/>
</dbReference>
<dbReference type="Gene3D" id="1.10.600.10">
    <property type="entry name" value="Farnesyl Diphosphate Synthase"/>
    <property type="match status" value="1"/>
</dbReference>
<dbReference type="Proteomes" id="UP000092993">
    <property type="component" value="Unassembled WGS sequence"/>
</dbReference>
<evidence type="ECO:0000313" key="2">
    <source>
        <dbReference type="Proteomes" id="UP000092993"/>
    </source>
</evidence>
<dbReference type="InterPro" id="IPR008949">
    <property type="entry name" value="Isoprenoid_synthase_dom_sf"/>
</dbReference>
<gene>
    <name evidence="1" type="ORF">A0H81_13340</name>
</gene>
<dbReference type="OrthoDB" id="2998174at2759"/>